<accession>A0A4Y3KVA6</accession>
<dbReference type="Proteomes" id="UP000317046">
    <property type="component" value="Unassembled WGS sequence"/>
</dbReference>
<dbReference type="GO" id="GO:0003723">
    <property type="term" value="F:RNA binding"/>
    <property type="evidence" value="ECO:0007669"/>
    <property type="project" value="InterPro"/>
</dbReference>
<comment type="caution">
    <text evidence="4">The sequence shown here is derived from an EMBL/GenBank/DDBJ whole genome shotgun (WGS) entry which is preliminary data.</text>
</comment>
<keyword evidence="5" id="KW-1185">Reference proteome</keyword>
<name>A0A4Y3KVA6_9CELL</name>
<dbReference type="InterPro" id="IPR029016">
    <property type="entry name" value="GAF-like_dom_sf"/>
</dbReference>
<dbReference type="Pfam" id="PF03861">
    <property type="entry name" value="ANTAR"/>
    <property type="match status" value="1"/>
</dbReference>
<dbReference type="PROSITE" id="PS50921">
    <property type="entry name" value="ANTAR"/>
    <property type="match status" value="1"/>
</dbReference>
<organism evidence="4 5">
    <name type="scientific">Cellulomonas cellasea</name>
    <dbReference type="NCBI Taxonomy" id="43670"/>
    <lineage>
        <taxon>Bacteria</taxon>
        <taxon>Bacillati</taxon>
        <taxon>Actinomycetota</taxon>
        <taxon>Actinomycetes</taxon>
        <taxon>Micrococcales</taxon>
        <taxon>Cellulomonadaceae</taxon>
        <taxon>Cellulomonas</taxon>
    </lineage>
</organism>
<reference evidence="4" key="1">
    <citation type="submission" date="2019-06" db="EMBL/GenBank/DDBJ databases">
        <title>Whole genome shotgun sequence of Cellulomonas cellasea NBRC 3753.</title>
        <authorList>
            <person name="Hosoyama A."/>
            <person name="Uohara A."/>
            <person name="Ohji S."/>
            <person name="Ichikawa N."/>
        </authorList>
    </citation>
    <scope>NUCLEOTIDE SEQUENCE [LARGE SCALE GENOMIC DNA]</scope>
    <source>
        <strain evidence="4">NBRC 3753</strain>
    </source>
</reference>
<dbReference type="Pfam" id="PF13185">
    <property type="entry name" value="GAF_2"/>
    <property type="match status" value="1"/>
</dbReference>
<evidence type="ECO:0000256" key="2">
    <source>
        <dbReference type="ARBA" id="ARBA00023163"/>
    </source>
</evidence>
<dbReference type="Gene3D" id="1.10.10.10">
    <property type="entry name" value="Winged helix-like DNA-binding domain superfamily/Winged helix DNA-binding domain"/>
    <property type="match status" value="1"/>
</dbReference>
<dbReference type="InterPro" id="IPR005561">
    <property type="entry name" value="ANTAR"/>
</dbReference>
<dbReference type="AlphaFoldDB" id="A0A4Y3KVA6"/>
<proteinExistence type="predicted"/>
<evidence type="ECO:0000313" key="5">
    <source>
        <dbReference type="Proteomes" id="UP000317046"/>
    </source>
</evidence>
<dbReference type="SUPFAM" id="SSF55781">
    <property type="entry name" value="GAF domain-like"/>
    <property type="match status" value="1"/>
</dbReference>
<dbReference type="SMART" id="SM01012">
    <property type="entry name" value="ANTAR"/>
    <property type="match status" value="1"/>
</dbReference>
<gene>
    <name evidence="4" type="ORF">CCE01nite_17260</name>
</gene>
<dbReference type="Gene3D" id="3.30.450.40">
    <property type="match status" value="1"/>
</dbReference>
<evidence type="ECO:0000313" key="4">
    <source>
        <dbReference type="EMBL" id="GEA87777.1"/>
    </source>
</evidence>
<keyword evidence="2" id="KW-0804">Transcription</keyword>
<evidence type="ECO:0000259" key="3">
    <source>
        <dbReference type="PROSITE" id="PS50921"/>
    </source>
</evidence>
<dbReference type="InterPro" id="IPR003018">
    <property type="entry name" value="GAF"/>
</dbReference>
<keyword evidence="1" id="KW-0805">Transcription regulation</keyword>
<sequence length="253" mass="27034">MGSRWKCADPIGAGDTGARADLRRTGRYGMPEISSYLDELAREVAQSFGESAGSSITFQHHGAVLRVASSDEASARCDQVESRLHSGPCLQAMETQEAVVVPRLADLTEWPEWREQAVHEGYVSAVAVPAPVAPDVAVALNVYFMRAEGWDDGMLAVAQQHARAIARAVQGRLVLLTAAHAANEVRAAVGRRVTVEHAVGAIMHCNACTPDEALEVLRRTCADVDVSLETAARIVVGVLSGAPTGSRTRLDER</sequence>
<dbReference type="InterPro" id="IPR036388">
    <property type="entry name" value="WH-like_DNA-bd_sf"/>
</dbReference>
<feature type="domain" description="ANTAR" evidence="3">
    <location>
        <begin position="175"/>
        <end position="236"/>
    </location>
</feature>
<protein>
    <submittedName>
        <fullName evidence="4">Transcriptional regulator</fullName>
    </submittedName>
</protein>
<dbReference type="EMBL" id="BJLR01000016">
    <property type="protein sequence ID" value="GEA87777.1"/>
    <property type="molecule type" value="Genomic_DNA"/>
</dbReference>
<evidence type="ECO:0000256" key="1">
    <source>
        <dbReference type="ARBA" id="ARBA00023015"/>
    </source>
</evidence>